<dbReference type="AlphaFoldDB" id="X1QES2"/>
<comment type="caution">
    <text evidence="1">The sequence shown here is derived from an EMBL/GenBank/DDBJ whole genome shotgun (WGS) entry which is preliminary data.</text>
</comment>
<feature type="non-terminal residue" evidence="1">
    <location>
        <position position="1"/>
    </location>
</feature>
<evidence type="ECO:0000313" key="1">
    <source>
        <dbReference type="EMBL" id="GAI41779.1"/>
    </source>
</evidence>
<gene>
    <name evidence="1" type="ORF">S06H3_46548</name>
</gene>
<organism evidence="1">
    <name type="scientific">marine sediment metagenome</name>
    <dbReference type="NCBI Taxonomy" id="412755"/>
    <lineage>
        <taxon>unclassified sequences</taxon>
        <taxon>metagenomes</taxon>
        <taxon>ecological metagenomes</taxon>
    </lineage>
</organism>
<dbReference type="EMBL" id="BARV01029154">
    <property type="protein sequence ID" value="GAI41779.1"/>
    <property type="molecule type" value="Genomic_DNA"/>
</dbReference>
<reference evidence="1" key="1">
    <citation type="journal article" date="2014" name="Front. Microbiol.">
        <title>High frequency of phylogenetically diverse reductive dehalogenase-homologous genes in deep subseafloor sedimentary metagenomes.</title>
        <authorList>
            <person name="Kawai M."/>
            <person name="Futagami T."/>
            <person name="Toyoda A."/>
            <person name="Takaki Y."/>
            <person name="Nishi S."/>
            <person name="Hori S."/>
            <person name="Arai W."/>
            <person name="Tsubouchi T."/>
            <person name="Morono Y."/>
            <person name="Uchiyama I."/>
            <person name="Ito T."/>
            <person name="Fujiyama A."/>
            <person name="Inagaki F."/>
            <person name="Takami H."/>
        </authorList>
    </citation>
    <scope>NUCLEOTIDE SEQUENCE</scope>
    <source>
        <strain evidence="1">Expedition CK06-06</strain>
    </source>
</reference>
<protein>
    <submittedName>
        <fullName evidence="1">Uncharacterized protein</fullName>
    </submittedName>
</protein>
<accession>X1QES2</accession>
<proteinExistence type="predicted"/>
<name>X1QES2_9ZZZZ</name>
<sequence length="86" mass="10114">AIFIKGNIICGRNRTAKNWQRIQEGVVEVSQKSYKQLRDDVQERLQKVEVFWEHSTKETKVLAKEVLILYTIVKQLLEKLEKESPS</sequence>